<dbReference type="Proteomes" id="UP000186922">
    <property type="component" value="Unassembled WGS sequence"/>
</dbReference>
<organism evidence="1 2">
    <name type="scientific">Ramazzottius varieornatus</name>
    <name type="common">Water bear</name>
    <name type="synonym">Tardigrade</name>
    <dbReference type="NCBI Taxonomy" id="947166"/>
    <lineage>
        <taxon>Eukaryota</taxon>
        <taxon>Metazoa</taxon>
        <taxon>Ecdysozoa</taxon>
        <taxon>Tardigrada</taxon>
        <taxon>Eutardigrada</taxon>
        <taxon>Parachela</taxon>
        <taxon>Hypsibioidea</taxon>
        <taxon>Ramazzottiidae</taxon>
        <taxon>Ramazzottius</taxon>
    </lineage>
</organism>
<proteinExistence type="predicted"/>
<keyword evidence="2" id="KW-1185">Reference proteome</keyword>
<evidence type="ECO:0000313" key="2">
    <source>
        <dbReference type="Proteomes" id="UP000186922"/>
    </source>
</evidence>
<evidence type="ECO:0000313" key="1">
    <source>
        <dbReference type="EMBL" id="GAV08666.1"/>
    </source>
</evidence>
<dbReference type="EMBL" id="BDGG01000018">
    <property type="protein sequence ID" value="GAV08666.1"/>
    <property type="molecule type" value="Genomic_DNA"/>
</dbReference>
<name>A0A1D1W5V3_RAMVA</name>
<accession>A0A1D1W5V3</accession>
<protein>
    <submittedName>
        <fullName evidence="1">Uncharacterized protein</fullName>
    </submittedName>
</protein>
<sequence length="79" mass="8430">MTVSGYNRVKRKNLAGNRRVLFPQREGSDGAGLNALPASSYLLDDASLGISVGLRLRAPICQPALVWDGGHWPVLTPSA</sequence>
<comment type="caution">
    <text evidence="1">The sequence shown here is derived from an EMBL/GenBank/DDBJ whole genome shotgun (WGS) entry which is preliminary data.</text>
</comment>
<dbReference type="AlphaFoldDB" id="A0A1D1W5V3"/>
<reference evidence="1 2" key="1">
    <citation type="journal article" date="2016" name="Nat. Commun.">
        <title>Extremotolerant tardigrade genome and improved radiotolerance of human cultured cells by tardigrade-unique protein.</title>
        <authorList>
            <person name="Hashimoto T."/>
            <person name="Horikawa D.D."/>
            <person name="Saito Y."/>
            <person name="Kuwahara H."/>
            <person name="Kozuka-Hata H."/>
            <person name="Shin-I T."/>
            <person name="Minakuchi Y."/>
            <person name="Ohishi K."/>
            <person name="Motoyama A."/>
            <person name="Aizu T."/>
            <person name="Enomoto A."/>
            <person name="Kondo K."/>
            <person name="Tanaka S."/>
            <person name="Hara Y."/>
            <person name="Koshikawa S."/>
            <person name="Sagara H."/>
            <person name="Miura T."/>
            <person name="Yokobori S."/>
            <person name="Miyagawa K."/>
            <person name="Suzuki Y."/>
            <person name="Kubo T."/>
            <person name="Oyama M."/>
            <person name="Kohara Y."/>
            <person name="Fujiyama A."/>
            <person name="Arakawa K."/>
            <person name="Katayama T."/>
            <person name="Toyoda A."/>
            <person name="Kunieda T."/>
        </authorList>
    </citation>
    <scope>NUCLEOTIDE SEQUENCE [LARGE SCALE GENOMIC DNA]</scope>
    <source>
        <strain evidence="1 2">YOKOZUNA-1</strain>
    </source>
</reference>
<gene>
    <name evidence="1" type="primary">RvY_18325</name>
    <name evidence="1" type="synonym">RvY_18325.2</name>
    <name evidence="1" type="ORF">RvY_18325-2</name>
</gene>